<dbReference type="EMBL" id="CP043661">
    <property type="protein sequence ID" value="QNE16611.1"/>
    <property type="molecule type" value="Genomic_DNA"/>
</dbReference>
<dbReference type="Gene3D" id="3.90.550.10">
    <property type="entry name" value="Spore Coat Polysaccharide Biosynthesis Protein SpsA, Chain A"/>
    <property type="match status" value="1"/>
</dbReference>
<dbReference type="CDD" id="cd04179">
    <property type="entry name" value="DPM_DPG-synthase_like"/>
    <property type="match status" value="1"/>
</dbReference>
<sequence length="220" mass="23663">MVQSVEVDLILPCLDEAAALPWVLGRLPDGVRAVVVDNGSTDGSPEIAARLGATVVSCEVRGYGAACHAGLEAATAPVVAFLDADASLDPRQLVRVTAPVLSGRADLMLGRRRPVSRDVWPWHLRLANAELSRRIRRRTGVRLHDLGPMRAARREALLALGLVDRRSGYPLETVVRAADAGWRIAEVEVDYLPRSGRSKVTGTPLGAARAVKDMTKVLGR</sequence>
<dbReference type="InterPro" id="IPR029044">
    <property type="entry name" value="Nucleotide-diphossugar_trans"/>
</dbReference>
<name>A0A7G6WRJ6_9ACTN</name>
<dbReference type="InterPro" id="IPR050256">
    <property type="entry name" value="Glycosyltransferase_2"/>
</dbReference>
<feature type="domain" description="Glycosyltransferase 2-like" evidence="2">
    <location>
        <begin position="9"/>
        <end position="157"/>
    </location>
</feature>
<protein>
    <submittedName>
        <fullName evidence="3">Glycosyltransferase family 2 protein</fullName>
    </submittedName>
</protein>
<dbReference type="SUPFAM" id="SSF53448">
    <property type="entry name" value="Nucleotide-diphospho-sugar transferases"/>
    <property type="match status" value="1"/>
</dbReference>
<keyword evidence="3" id="KW-0808">Transferase</keyword>
<gene>
    <name evidence="3" type="ORF">F1D05_00210</name>
</gene>
<keyword evidence="4" id="KW-1185">Reference proteome</keyword>
<dbReference type="InterPro" id="IPR001173">
    <property type="entry name" value="Glyco_trans_2-like"/>
</dbReference>
<dbReference type="KEGG" id="kqi:F1D05_00210"/>
<comment type="similarity">
    <text evidence="1">Belongs to the glycosyltransferase 2 family.</text>
</comment>
<reference evidence="3 4" key="2">
    <citation type="journal article" date="2020" name="Microbiol. Resour. Announc.">
        <title>Antarctic desert soil bacteria exhibit high novel natural product potential, evaluated through long-read genome sequencing and comparative genomics.</title>
        <authorList>
            <person name="Benaud N."/>
            <person name="Edwards R.J."/>
            <person name="Amos T.G."/>
            <person name="D'Agostino P.M."/>
            <person name="Gutierrez-Chavez C."/>
            <person name="Montgomery K."/>
            <person name="Nicetic I."/>
            <person name="Ferrari B.C."/>
        </authorList>
    </citation>
    <scope>NUCLEOTIDE SEQUENCE [LARGE SCALE GENOMIC DNA]</scope>
    <source>
        <strain evidence="3 4">SPB151</strain>
    </source>
</reference>
<organism evidence="3 4">
    <name type="scientific">Kribbella qitaiheensis</name>
    <dbReference type="NCBI Taxonomy" id="1544730"/>
    <lineage>
        <taxon>Bacteria</taxon>
        <taxon>Bacillati</taxon>
        <taxon>Actinomycetota</taxon>
        <taxon>Actinomycetes</taxon>
        <taxon>Propionibacteriales</taxon>
        <taxon>Kribbellaceae</taxon>
        <taxon>Kribbella</taxon>
    </lineage>
</organism>
<accession>A0A7G6WRJ6</accession>
<dbReference type="Proteomes" id="UP000515563">
    <property type="component" value="Chromosome"/>
</dbReference>
<dbReference type="GO" id="GO:0016740">
    <property type="term" value="F:transferase activity"/>
    <property type="evidence" value="ECO:0007669"/>
    <property type="project" value="UniProtKB-KW"/>
</dbReference>
<evidence type="ECO:0000313" key="3">
    <source>
        <dbReference type="EMBL" id="QNE16611.1"/>
    </source>
</evidence>
<evidence type="ECO:0000256" key="1">
    <source>
        <dbReference type="ARBA" id="ARBA00006739"/>
    </source>
</evidence>
<reference evidence="4" key="1">
    <citation type="submission" date="2019-09" db="EMBL/GenBank/DDBJ databases">
        <title>Antimicrobial potential of Antarctic Bacteria.</title>
        <authorList>
            <person name="Benaud N."/>
            <person name="Edwards R.J."/>
            <person name="Ferrari B.C."/>
        </authorList>
    </citation>
    <scope>NUCLEOTIDE SEQUENCE [LARGE SCALE GENOMIC DNA]</scope>
    <source>
        <strain evidence="4">SPB151</strain>
    </source>
</reference>
<proteinExistence type="inferred from homology"/>
<dbReference type="AlphaFoldDB" id="A0A7G6WRJ6"/>
<dbReference type="Pfam" id="PF00535">
    <property type="entry name" value="Glycos_transf_2"/>
    <property type="match status" value="1"/>
</dbReference>
<evidence type="ECO:0000313" key="4">
    <source>
        <dbReference type="Proteomes" id="UP000515563"/>
    </source>
</evidence>
<evidence type="ECO:0000259" key="2">
    <source>
        <dbReference type="Pfam" id="PF00535"/>
    </source>
</evidence>
<dbReference type="PANTHER" id="PTHR48090">
    <property type="entry name" value="UNDECAPRENYL-PHOSPHATE 4-DEOXY-4-FORMAMIDO-L-ARABINOSE TRANSFERASE-RELATED"/>
    <property type="match status" value="1"/>
</dbReference>
<dbReference type="PANTHER" id="PTHR48090:SF7">
    <property type="entry name" value="RFBJ PROTEIN"/>
    <property type="match status" value="1"/>
</dbReference>